<dbReference type="PANTHER" id="PTHR33121:SF19">
    <property type="entry name" value="CYCLIC DI-GMP PHOSPHODIESTERASE PA2567"/>
    <property type="match status" value="1"/>
</dbReference>
<sequence>MLMNFNGDDDRRARALKALRSRDESRDDVLQNFVRLTSQALGIPGSFVSVLDDEHQHICAAHNFALEHSSREDSLCRHAVDSDGAVVIPDTLLDARFVRHPLIIGAPFIRFYAGVPLRHRDGYVLGTLCVTDVAPHPFSADQVKVLQLLADLVMSFLEAWHCAGFTDPVTALPNRQRLIRDLQRLASIGDRTPQRLILIDCIDMPRAYELARSMGMGPVESLLKHVTTLLPLRLQPGADDIIYTVATGRFAILTMDNSRLTAASVAENLAGISADLDAGISVALTCFTGEVIFIPAELRAQEVLRRAVSALHEAIGNRVPAMSFSLVADQRRTQDFLLMNDLAAALQQDQGLWLAFQPKICLNSGRPIGLEALVRWRHPQRGELAPDLFIPLAEQTELLSTLTSWVTDKAIARLKRLQHSPLQLPVTINISSRDFSDPGFADALETKMLQARLPTSLLGIECLETEQIINSPAALQGLEMLKLRGFGISLDDFGTGYSNIGYLRRMPLDVIKLDRALISEIASDTASRIIARSIITMLKQLDYTVLAEGVENVDTVAALAEYGCDQAQGYFYARPLPESELDAWLTRQLAAQS</sequence>
<dbReference type="GO" id="GO:0016301">
    <property type="term" value="F:kinase activity"/>
    <property type="evidence" value="ECO:0007669"/>
    <property type="project" value="UniProtKB-KW"/>
</dbReference>
<dbReference type="Pfam" id="PF00563">
    <property type="entry name" value="EAL"/>
    <property type="match status" value="1"/>
</dbReference>
<dbReference type="PANTHER" id="PTHR33121">
    <property type="entry name" value="CYCLIC DI-GMP PHOSPHODIESTERASE PDEF"/>
    <property type="match status" value="1"/>
</dbReference>
<dbReference type="InterPro" id="IPR029016">
    <property type="entry name" value="GAF-like_dom_sf"/>
</dbReference>
<dbReference type="Proteomes" id="UP000071979">
    <property type="component" value="Unassembled WGS sequence"/>
</dbReference>
<name>A0A8E1S2C0_9GAMM</name>
<keyword evidence="2" id="KW-0808">Transferase</keyword>
<gene>
    <name evidence="2" type="ORF">SA3R_00345</name>
</gene>
<dbReference type="SMART" id="SM00267">
    <property type="entry name" value="GGDEF"/>
    <property type="match status" value="1"/>
</dbReference>
<evidence type="ECO:0000313" key="2">
    <source>
        <dbReference type="EMBL" id="KTS69713.1"/>
    </source>
</evidence>
<feature type="domain" description="EAL" evidence="1">
    <location>
        <begin position="335"/>
        <end position="589"/>
    </location>
</feature>
<dbReference type="Pfam" id="PF00990">
    <property type="entry name" value="GGDEF"/>
    <property type="match status" value="1"/>
</dbReference>
<dbReference type="InterPro" id="IPR043128">
    <property type="entry name" value="Rev_trsase/Diguanyl_cyclase"/>
</dbReference>
<dbReference type="AlphaFoldDB" id="A0A8E1S2C0"/>
<keyword evidence="2" id="KW-0418">Kinase</keyword>
<dbReference type="Gene3D" id="3.30.70.270">
    <property type="match status" value="1"/>
</dbReference>
<protein>
    <submittedName>
        <fullName evidence="2">Histidine kinase</fullName>
    </submittedName>
</protein>
<dbReference type="SUPFAM" id="SSF141868">
    <property type="entry name" value="EAL domain-like"/>
    <property type="match status" value="1"/>
</dbReference>
<comment type="caution">
    <text evidence="2">The sequence shown here is derived from an EMBL/GenBank/DDBJ whole genome shotgun (WGS) entry which is preliminary data.</text>
</comment>
<dbReference type="InterPro" id="IPR029787">
    <property type="entry name" value="Nucleotide_cyclase"/>
</dbReference>
<proteinExistence type="predicted"/>
<dbReference type="Gene3D" id="3.30.450.40">
    <property type="match status" value="1"/>
</dbReference>
<accession>A0A8E1S2C0</accession>
<evidence type="ECO:0000259" key="1">
    <source>
        <dbReference type="PROSITE" id="PS50883"/>
    </source>
</evidence>
<dbReference type="SMART" id="SM00052">
    <property type="entry name" value="EAL"/>
    <property type="match status" value="1"/>
</dbReference>
<dbReference type="Pfam" id="PF01590">
    <property type="entry name" value="GAF"/>
    <property type="match status" value="1"/>
</dbReference>
<dbReference type="InterPro" id="IPR000160">
    <property type="entry name" value="GGDEF_dom"/>
</dbReference>
<dbReference type="CDD" id="cd01948">
    <property type="entry name" value="EAL"/>
    <property type="match status" value="1"/>
</dbReference>
<dbReference type="SUPFAM" id="SSF55781">
    <property type="entry name" value="GAF domain-like"/>
    <property type="match status" value="1"/>
</dbReference>
<dbReference type="InterPro" id="IPR050706">
    <property type="entry name" value="Cyclic-di-GMP_PDE-like"/>
</dbReference>
<organism evidence="2 3">
    <name type="scientific">Pantoea dispersa</name>
    <dbReference type="NCBI Taxonomy" id="59814"/>
    <lineage>
        <taxon>Bacteria</taxon>
        <taxon>Pseudomonadati</taxon>
        <taxon>Pseudomonadota</taxon>
        <taxon>Gammaproteobacteria</taxon>
        <taxon>Enterobacterales</taxon>
        <taxon>Erwiniaceae</taxon>
        <taxon>Pantoea</taxon>
    </lineage>
</organism>
<evidence type="ECO:0000313" key="3">
    <source>
        <dbReference type="Proteomes" id="UP000071979"/>
    </source>
</evidence>
<dbReference type="InterPro" id="IPR035919">
    <property type="entry name" value="EAL_sf"/>
</dbReference>
<reference evidence="2 3" key="1">
    <citation type="journal article" date="2016" name="Front. Microbiol.">
        <title>Genomic Resource of Rice Seed Associated Bacteria.</title>
        <authorList>
            <person name="Midha S."/>
            <person name="Bansal K."/>
            <person name="Sharma S."/>
            <person name="Kumar N."/>
            <person name="Patil P.P."/>
            <person name="Chaudhry V."/>
            <person name="Patil P.B."/>
        </authorList>
    </citation>
    <scope>NUCLEOTIDE SEQUENCE [LARGE SCALE GENOMIC DNA]</scope>
    <source>
        <strain evidence="2 3">SA3</strain>
    </source>
</reference>
<dbReference type="RefSeq" id="WP_058776334.1">
    <property type="nucleotide sequence ID" value="NZ_LDSD01000007.1"/>
</dbReference>
<dbReference type="Gene3D" id="3.20.20.450">
    <property type="entry name" value="EAL domain"/>
    <property type="match status" value="1"/>
</dbReference>
<dbReference type="InterPro" id="IPR003018">
    <property type="entry name" value="GAF"/>
</dbReference>
<dbReference type="SUPFAM" id="SSF55073">
    <property type="entry name" value="Nucleotide cyclase"/>
    <property type="match status" value="1"/>
</dbReference>
<dbReference type="PROSITE" id="PS50883">
    <property type="entry name" value="EAL"/>
    <property type="match status" value="1"/>
</dbReference>
<dbReference type="InterPro" id="IPR001633">
    <property type="entry name" value="EAL_dom"/>
</dbReference>
<dbReference type="GO" id="GO:0071111">
    <property type="term" value="F:cyclic-guanylate-specific phosphodiesterase activity"/>
    <property type="evidence" value="ECO:0007669"/>
    <property type="project" value="InterPro"/>
</dbReference>
<dbReference type="SMART" id="SM00065">
    <property type="entry name" value="GAF"/>
    <property type="match status" value="1"/>
</dbReference>
<dbReference type="EMBL" id="LDSE01000001">
    <property type="protein sequence ID" value="KTS69713.1"/>
    <property type="molecule type" value="Genomic_DNA"/>
</dbReference>